<evidence type="ECO:0000256" key="6">
    <source>
        <dbReference type="SAM" id="Phobius"/>
    </source>
</evidence>
<reference evidence="8 9" key="1">
    <citation type="submission" date="2019-12" db="EMBL/GenBank/DDBJ databases">
        <title>Novel species isolated from a subtropical stream in China.</title>
        <authorList>
            <person name="Lu H."/>
        </authorList>
    </citation>
    <scope>NUCLEOTIDE SEQUENCE [LARGE SCALE GENOMIC DNA]</scope>
    <source>
        <strain evidence="8 9">FT127W</strain>
    </source>
</reference>
<dbReference type="InterPro" id="IPR052163">
    <property type="entry name" value="DGC-Regulatory_Protein"/>
</dbReference>
<dbReference type="PANTHER" id="PTHR46663">
    <property type="entry name" value="DIGUANYLATE CYCLASE DGCT-RELATED"/>
    <property type="match status" value="1"/>
</dbReference>
<dbReference type="InterPro" id="IPR043128">
    <property type="entry name" value="Rev_trsase/Diguanyl_cyclase"/>
</dbReference>
<dbReference type="EMBL" id="WWCU01000010">
    <property type="protein sequence ID" value="MYN07955.1"/>
    <property type="molecule type" value="Genomic_DNA"/>
</dbReference>
<dbReference type="Gene3D" id="6.10.340.10">
    <property type="match status" value="1"/>
</dbReference>
<dbReference type="AlphaFoldDB" id="A0A7X4HCY6"/>
<dbReference type="SMART" id="SM00267">
    <property type="entry name" value="GGDEF"/>
    <property type="match status" value="1"/>
</dbReference>
<accession>A0A7X4HCY6</accession>
<evidence type="ECO:0000313" key="9">
    <source>
        <dbReference type="Proteomes" id="UP000450676"/>
    </source>
</evidence>
<name>A0A7X4HCY6_9BURK</name>
<dbReference type="Pfam" id="PF00990">
    <property type="entry name" value="GGDEF"/>
    <property type="match status" value="1"/>
</dbReference>
<dbReference type="PANTHER" id="PTHR46663:SF2">
    <property type="entry name" value="GGDEF DOMAIN-CONTAINING PROTEIN"/>
    <property type="match status" value="1"/>
</dbReference>
<comment type="subcellular location">
    <subcellularLocation>
        <location evidence="1">Cell membrane</location>
        <topology evidence="1">Multi-pass membrane protein</topology>
    </subcellularLocation>
</comment>
<dbReference type="Gene3D" id="3.30.70.270">
    <property type="match status" value="1"/>
</dbReference>
<dbReference type="GO" id="GO:0005886">
    <property type="term" value="C:plasma membrane"/>
    <property type="evidence" value="ECO:0007669"/>
    <property type="project" value="UniProtKB-SubCell"/>
</dbReference>
<evidence type="ECO:0000256" key="1">
    <source>
        <dbReference type="ARBA" id="ARBA00004651"/>
    </source>
</evidence>
<sequence length="542" mass="58558">MRPVVHFFLSFKFKITMLVTAMVLFAALGAGGVSLLIAESAMRQSIAQQEQALLATAAAYVERDIVAKRQMLKAFTEQPSGAEPALGDMQALLEAHSSLRDEFFNVTVFDTQGNLVASLVDRRARGTLNVAARQYFRDTLRTREGVTSAPFRSVLTGKPIVALTQPLLNSKGEIIGVVQGSIELLRPSFSARLDSLRSGTGGYLFIVTGDGVFVHHPNKALLLNHGDAGDGSLVDAVLGSADGWTDELLDEGVPTLLAHQRLREVDWVIAVSYPIQSAFAPMASVRTRALVAVAVVTLLAGLFGWLLVKLMLRPLLRLHRHVVDIDTGLAPISVFDVQGRDEFAQLSRAFFSLSRRRERAEKDLQRLATTDALTGIHNRRMFDDYFPLALARAQRAGQQVGLAFLDIDHFKSINDQHGHAAGDAVLVEFARRLSDAVRCTDTVARLAGDEFVIIFEQLPGGAEVSLLGAKIIEAMRAPFAAGGQLLPVSASVGIALTTELPVAADLVMRAADQALYGVKAAGRNGYAVNYVGAERVLRVRGA</sequence>
<proteinExistence type="predicted"/>
<feature type="transmembrane region" description="Helical" evidence="6">
    <location>
        <begin position="289"/>
        <end position="308"/>
    </location>
</feature>
<evidence type="ECO:0000313" key="8">
    <source>
        <dbReference type="EMBL" id="MYN07955.1"/>
    </source>
</evidence>
<keyword evidence="5 6" id="KW-0472">Membrane</keyword>
<organism evidence="8 9">
    <name type="scientific">Pseudoduganella aquatica</name>
    <dbReference type="NCBI Taxonomy" id="2660641"/>
    <lineage>
        <taxon>Bacteria</taxon>
        <taxon>Pseudomonadati</taxon>
        <taxon>Pseudomonadota</taxon>
        <taxon>Betaproteobacteria</taxon>
        <taxon>Burkholderiales</taxon>
        <taxon>Oxalobacteraceae</taxon>
        <taxon>Telluria group</taxon>
        <taxon>Pseudoduganella</taxon>
    </lineage>
</organism>
<dbReference type="Gene3D" id="3.30.450.20">
    <property type="entry name" value="PAS domain"/>
    <property type="match status" value="1"/>
</dbReference>
<dbReference type="SUPFAM" id="SSF55073">
    <property type="entry name" value="Nucleotide cyclase"/>
    <property type="match status" value="1"/>
</dbReference>
<keyword evidence="4 6" id="KW-1133">Transmembrane helix</keyword>
<keyword evidence="3 6" id="KW-0812">Transmembrane</keyword>
<keyword evidence="2" id="KW-1003">Cell membrane</keyword>
<gene>
    <name evidence="8" type="ORF">GTP77_11470</name>
</gene>
<dbReference type="GO" id="GO:0003824">
    <property type="term" value="F:catalytic activity"/>
    <property type="evidence" value="ECO:0007669"/>
    <property type="project" value="UniProtKB-ARBA"/>
</dbReference>
<evidence type="ECO:0000256" key="2">
    <source>
        <dbReference type="ARBA" id="ARBA00022475"/>
    </source>
</evidence>
<dbReference type="InterPro" id="IPR000160">
    <property type="entry name" value="GGDEF_dom"/>
</dbReference>
<dbReference type="SUPFAM" id="SSF103190">
    <property type="entry name" value="Sensory domain-like"/>
    <property type="match status" value="1"/>
</dbReference>
<dbReference type="NCBIfam" id="TIGR00254">
    <property type="entry name" value="GGDEF"/>
    <property type="match status" value="1"/>
</dbReference>
<dbReference type="InterPro" id="IPR029787">
    <property type="entry name" value="Nucleotide_cyclase"/>
</dbReference>
<protein>
    <submittedName>
        <fullName evidence="8">Diguanylate cyclase</fullName>
    </submittedName>
</protein>
<dbReference type="CDD" id="cd01949">
    <property type="entry name" value="GGDEF"/>
    <property type="match status" value="1"/>
</dbReference>
<dbReference type="PROSITE" id="PS50887">
    <property type="entry name" value="GGDEF"/>
    <property type="match status" value="1"/>
</dbReference>
<feature type="domain" description="GGDEF" evidence="7">
    <location>
        <begin position="398"/>
        <end position="531"/>
    </location>
</feature>
<evidence type="ECO:0000259" key="7">
    <source>
        <dbReference type="PROSITE" id="PS50887"/>
    </source>
</evidence>
<dbReference type="CDD" id="cd18774">
    <property type="entry name" value="PDC2_HK_sensor"/>
    <property type="match status" value="1"/>
</dbReference>
<dbReference type="RefSeq" id="WP_161072295.1">
    <property type="nucleotide sequence ID" value="NZ_WWCU01000010.1"/>
</dbReference>
<comment type="caution">
    <text evidence="8">The sequence shown here is derived from an EMBL/GenBank/DDBJ whole genome shotgun (WGS) entry which is preliminary data.</text>
</comment>
<dbReference type="FunFam" id="3.30.70.270:FF:000001">
    <property type="entry name" value="Diguanylate cyclase domain protein"/>
    <property type="match status" value="1"/>
</dbReference>
<evidence type="ECO:0000256" key="3">
    <source>
        <dbReference type="ARBA" id="ARBA00022692"/>
    </source>
</evidence>
<dbReference type="Pfam" id="PF02743">
    <property type="entry name" value="dCache_1"/>
    <property type="match status" value="1"/>
</dbReference>
<dbReference type="Proteomes" id="UP000450676">
    <property type="component" value="Unassembled WGS sequence"/>
</dbReference>
<evidence type="ECO:0000256" key="4">
    <source>
        <dbReference type="ARBA" id="ARBA00022989"/>
    </source>
</evidence>
<dbReference type="InterPro" id="IPR029151">
    <property type="entry name" value="Sensor-like_sf"/>
</dbReference>
<evidence type="ECO:0000256" key="5">
    <source>
        <dbReference type="ARBA" id="ARBA00023136"/>
    </source>
</evidence>
<dbReference type="InterPro" id="IPR033479">
    <property type="entry name" value="dCache_1"/>
</dbReference>
<keyword evidence="9" id="KW-1185">Reference proteome</keyword>
<dbReference type="CDD" id="cd12914">
    <property type="entry name" value="PDC1_DGC_like"/>
    <property type="match status" value="1"/>
</dbReference>